<evidence type="ECO:0000313" key="3">
    <source>
        <dbReference type="Proteomes" id="UP001621418"/>
    </source>
</evidence>
<organism evidence="2 3">
    <name type="scientific">Nocardia salmonicida</name>
    <dbReference type="NCBI Taxonomy" id="53431"/>
    <lineage>
        <taxon>Bacteria</taxon>
        <taxon>Bacillati</taxon>
        <taxon>Actinomycetota</taxon>
        <taxon>Actinomycetes</taxon>
        <taxon>Mycobacteriales</taxon>
        <taxon>Nocardiaceae</taxon>
        <taxon>Nocardia</taxon>
    </lineage>
</organism>
<dbReference type="InterPro" id="IPR003399">
    <property type="entry name" value="Mce/MlaD"/>
</dbReference>
<evidence type="ECO:0000313" key="2">
    <source>
        <dbReference type="EMBL" id="WTY39143.1"/>
    </source>
</evidence>
<evidence type="ECO:0000259" key="1">
    <source>
        <dbReference type="Pfam" id="PF02470"/>
    </source>
</evidence>
<proteinExistence type="predicted"/>
<feature type="domain" description="Mce/MlaD" evidence="1">
    <location>
        <begin position="40"/>
        <end position="110"/>
    </location>
</feature>
<reference evidence="2 3" key="1">
    <citation type="submission" date="2022-10" db="EMBL/GenBank/DDBJ databases">
        <title>The complete genomes of actinobacterial strains from the NBC collection.</title>
        <authorList>
            <person name="Joergensen T.S."/>
            <person name="Alvarez Arevalo M."/>
            <person name="Sterndorff E.B."/>
            <person name="Faurdal D."/>
            <person name="Vuksanovic O."/>
            <person name="Mourched A.-S."/>
            <person name="Charusanti P."/>
            <person name="Shaw S."/>
            <person name="Blin K."/>
            <person name="Weber T."/>
        </authorList>
    </citation>
    <scope>NUCLEOTIDE SEQUENCE [LARGE SCALE GENOMIC DNA]</scope>
    <source>
        <strain evidence="2 3">NBC_01413</strain>
    </source>
</reference>
<dbReference type="InterPro" id="IPR052336">
    <property type="entry name" value="MlaD_Phospholipid_Transporter"/>
</dbReference>
<dbReference type="Pfam" id="PF02470">
    <property type="entry name" value="MlaD"/>
    <property type="match status" value="1"/>
</dbReference>
<protein>
    <submittedName>
        <fullName evidence="2">MlaD family protein</fullName>
    </submittedName>
</protein>
<gene>
    <name evidence="2" type="ORF">OG308_15575</name>
</gene>
<dbReference type="PANTHER" id="PTHR33371">
    <property type="entry name" value="INTERMEMBRANE PHOSPHOLIPID TRANSPORT SYSTEM BINDING PROTEIN MLAD-RELATED"/>
    <property type="match status" value="1"/>
</dbReference>
<accession>A0ABZ1NGT5</accession>
<dbReference type="RefSeq" id="WP_357367088.1">
    <property type="nucleotide sequence ID" value="NZ_CP109527.1"/>
</dbReference>
<dbReference type="PANTHER" id="PTHR33371:SF4">
    <property type="entry name" value="INTERMEMBRANE PHOSPHOLIPID TRANSPORT SYSTEM BINDING PROTEIN MLAD"/>
    <property type="match status" value="1"/>
</dbReference>
<dbReference type="Proteomes" id="UP001621418">
    <property type="component" value="Chromosome"/>
</dbReference>
<dbReference type="EMBL" id="CP109527">
    <property type="protein sequence ID" value="WTY39143.1"/>
    <property type="molecule type" value="Genomic_DNA"/>
</dbReference>
<keyword evidence="3" id="KW-1185">Reference proteome</keyword>
<name>A0ABZ1NGT5_9NOCA</name>
<sequence length="368" mass="37169">MLTKILGSRGLMSAVVVVALVLAGAIGLRLSSPNPPMRSYCADMPDSIGLYEGSAVTVMGVQVGSVTEISIDGAVARVEFTVRADRKLPTDVGAVTVSDTLIADRRLALIGAEPAGPGWNSSGCITKTLTPKSLTQTFDALAGLADQLNGAGETGQQRTAVGAGVDALDRATAGTGDQINEIIAALSRALVAPDAAIGHIGQLLDALTELAHRARGGWSQVETTVSGLPQTFNDIVTIAFPPIIEIVAALADLLPQLNDVIVMFGSPALRALNSVPDLSRMIAAGVGSLADVIAMAPAVASGFAGAVDPAGGALTIGYAPPKLVLAQQDTAQVCAAVQVITGQPCQATESGAMTIPALPLLLGAVSAR</sequence>